<dbReference type="PANTHER" id="PTHR23043:SF17">
    <property type="entry name" value="PROTEIN SIMILAR"/>
    <property type="match status" value="1"/>
</dbReference>
<dbReference type="PROSITE" id="PS50112">
    <property type="entry name" value="PAS"/>
    <property type="match status" value="1"/>
</dbReference>
<keyword evidence="8" id="KW-1185">Reference proteome</keyword>
<protein>
    <recommendedName>
        <fullName evidence="6">PAS domain-containing protein</fullName>
    </recommendedName>
</protein>
<evidence type="ECO:0000313" key="7">
    <source>
        <dbReference type="EMBL" id="CAD7281649.1"/>
    </source>
</evidence>
<dbReference type="GO" id="GO:0000981">
    <property type="term" value="F:DNA-binding transcription factor activity, RNA polymerase II-specific"/>
    <property type="evidence" value="ECO:0007669"/>
    <property type="project" value="TreeGrafter"/>
</dbReference>
<feature type="compositionally biased region" description="Acidic residues" evidence="5">
    <location>
        <begin position="102"/>
        <end position="121"/>
    </location>
</feature>
<feature type="domain" description="PAS" evidence="6">
    <location>
        <begin position="186"/>
        <end position="232"/>
    </location>
</feature>
<evidence type="ECO:0000259" key="6">
    <source>
        <dbReference type="PROSITE" id="PS50112"/>
    </source>
</evidence>
<evidence type="ECO:0000256" key="2">
    <source>
        <dbReference type="ARBA" id="ARBA00023015"/>
    </source>
</evidence>
<keyword evidence="4" id="KW-0539">Nucleus</keyword>
<keyword evidence="2" id="KW-0805">Transcription regulation</keyword>
<feature type="region of interest" description="Disordered" evidence="5">
    <location>
        <begin position="100"/>
        <end position="141"/>
    </location>
</feature>
<organism evidence="7">
    <name type="scientific">Notodromas monacha</name>
    <dbReference type="NCBI Taxonomy" id="399045"/>
    <lineage>
        <taxon>Eukaryota</taxon>
        <taxon>Metazoa</taxon>
        <taxon>Ecdysozoa</taxon>
        <taxon>Arthropoda</taxon>
        <taxon>Crustacea</taxon>
        <taxon>Oligostraca</taxon>
        <taxon>Ostracoda</taxon>
        <taxon>Podocopa</taxon>
        <taxon>Podocopida</taxon>
        <taxon>Cypridocopina</taxon>
        <taxon>Cypridoidea</taxon>
        <taxon>Cyprididae</taxon>
        <taxon>Notodromas</taxon>
    </lineage>
</organism>
<dbReference type="AlphaFoldDB" id="A0A7R9BU58"/>
<name>A0A7R9BU58_9CRUS</name>
<feature type="compositionally biased region" description="Low complexity" evidence="5">
    <location>
        <begin position="129"/>
        <end position="139"/>
    </location>
</feature>
<dbReference type="InterPro" id="IPR035965">
    <property type="entry name" value="PAS-like_dom_sf"/>
</dbReference>
<dbReference type="GO" id="GO:0005634">
    <property type="term" value="C:nucleus"/>
    <property type="evidence" value="ECO:0007669"/>
    <property type="project" value="UniProtKB-SubCell"/>
</dbReference>
<evidence type="ECO:0000256" key="3">
    <source>
        <dbReference type="ARBA" id="ARBA00023163"/>
    </source>
</evidence>
<dbReference type="EMBL" id="OA885089">
    <property type="protein sequence ID" value="CAD7281649.1"/>
    <property type="molecule type" value="Genomic_DNA"/>
</dbReference>
<dbReference type="GO" id="GO:0010557">
    <property type="term" value="P:positive regulation of macromolecule biosynthetic process"/>
    <property type="evidence" value="ECO:0007669"/>
    <property type="project" value="UniProtKB-ARBA"/>
</dbReference>
<evidence type="ECO:0000256" key="5">
    <source>
        <dbReference type="SAM" id="MobiDB-lite"/>
    </source>
</evidence>
<reference evidence="7" key="1">
    <citation type="submission" date="2020-11" db="EMBL/GenBank/DDBJ databases">
        <authorList>
            <person name="Tran Van P."/>
        </authorList>
    </citation>
    <scope>NUCLEOTIDE SEQUENCE</scope>
</reference>
<dbReference type="InterPro" id="IPR000014">
    <property type="entry name" value="PAS"/>
</dbReference>
<dbReference type="Pfam" id="PF14598">
    <property type="entry name" value="PAS_11"/>
    <property type="match status" value="1"/>
</dbReference>
<dbReference type="SUPFAM" id="SSF55785">
    <property type="entry name" value="PYP-like sensor domain (PAS domain)"/>
    <property type="match status" value="1"/>
</dbReference>
<keyword evidence="3" id="KW-0804">Transcription</keyword>
<dbReference type="PANTHER" id="PTHR23043">
    <property type="entry name" value="HYPOXIA-INDUCIBLE FACTOR 1 ALPHA"/>
    <property type="match status" value="1"/>
</dbReference>
<comment type="subcellular location">
    <subcellularLocation>
        <location evidence="1">Nucleus</location>
    </subcellularLocation>
</comment>
<evidence type="ECO:0000256" key="1">
    <source>
        <dbReference type="ARBA" id="ARBA00004123"/>
    </source>
</evidence>
<dbReference type="GO" id="GO:0000977">
    <property type="term" value="F:RNA polymerase II transcription regulatory region sequence-specific DNA binding"/>
    <property type="evidence" value="ECO:0007669"/>
    <property type="project" value="TreeGrafter"/>
</dbReference>
<proteinExistence type="predicted"/>
<dbReference type="CDD" id="cd00130">
    <property type="entry name" value="PAS"/>
    <property type="match status" value="1"/>
</dbReference>
<evidence type="ECO:0000256" key="4">
    <source>
        <dbReference type="ARBA" id="ARBA00023242"/>
    </source>
</evidence>
<dbReference type="OrthoDB" id="6021714at2759"/>
<dbReference type="GO" id="GO:0071456">
    <property type="term" value="P:cellular response to hypoxia"/>
    <property type="evidence" value="ECO:0007669"/>
    <property type="project" value="TreeGrafter"/>
</dbReference>
<dbReference type="EMBL" id="CAJPEX010003052">
    <property type="protein sequence ID" value="CAG0921801.1"/>
    <property type="molecule type" value="Genomic_DNA"/>
</dbReference>
<dbReference type="Proteomes" id="UP000678499">
    <property type="component" value="Unassembled WGS sequence"/>
</dbReference>
<evidence type="ECO:0000313" key="8">
    <source>
        <dbReference type="Proteomes" id="UP000678499"/>
    </source>
</evidence>
<accession>A0A7R9BU58</accession>
<dbReference type="Gene3D" id="3.30.450.20">
    <property type="entry name" value="PAS domain"/>
    <property type="match status" value="1"/>
</dbReference>
<sequence>MSRLICPLRAGRCGAGLRAEMLNSCPVRLRCGLPYCDGQRRLLVWNGKAAKKCEFYRSIFSSAFVSFGSAAFPASNRVFAGVLHCTGRLIVNPFRERATPDTTEELSDMDDLFDDDSDGSGDDEKSRHPSSSGMSSTSSKSRKFMKPHLVFIAEPLEKSGASDFLYQKGSFHSRHSLNMKFTDVCESVSTILGYSKDDLIGKSVFDFHHILDAVHLEKTFKTREYRDLVSRQFPLLGSKPVESGEFLHVTGSLLSICF</sequence>
<gene>
    <name evidence="7" type="ORF">NMOB1V02_LOCUS9288</name>
</gene>